<keyword evidence="10" id="KW-0443">Lipid metabolism</keyword>
<feature type="binding site" evidence="9">
    <location>
        <position position="185"/>
    </location>
    <ligand>
        <name>NADP(+)</name>
        <dbReference type="ChEBI" id="CHEBI:58349"/>
    </ligand>
</feature>
<comment type="catalytic activity">
    <reaction evidence="7 10">
        <text>a (3R)-hydroxyacyl-[ACP] + NADP(+) = a 3-oxoacyl-[ACP] + NADPH + H(+)</text>
        <dbReference type="Rhea" id="RHEA:17397"/>
        <dbReference type="Rhea" id="RHEA-COMP:9916"/>
        <dbReference type="Rhea" id="RHEA-COMP:9945"/>
        <dbReference type="ChEBI" id="CHEBI:15378"/>
        <dbReference type="ChEBI" id="CHEBI:57783"/>
        <dbReference type="ChEBI" id="CHEBI:58349"/>
        <dbReference type="ChEBI" id="CHEBI:78776"/>
        <dbReference type="ChEBI" id="CHEBI:78827"/>
        <dbReference type="EC" id="1.1.1.100"/>
    </reaction>
</comment>
<evidence type="ECO:0000313" key="12">
    <source>
        <dbReference type="EMBL" id="THB61265.1"/>
    </source>
</evidence>
<dbReference type="NCBIfam" id="NF009466">
    <property type="entry name" value="PRK12826.1-2"/>
    <property type="match status" value="1"/>
</dbReference>
<dbReference type="InterPro" id="IPR057326">
    <property type="entry name" value="KR_dom"/>
</dbReference>
<keyword evidence="5 10" id="KW-0560">Oxidoreductase</keyword>
<comment type="pathway">
    <text evidence="1 10">Lipid metabolism; fatty acid biosynthesis.</text>
</comment>
<dbReference type="InterPro" id="IPR036291">
    <property type="entry name" value="NAD(P)-bd_dom_sf"/>
</dbReference>
<dbReference type="RefSeq" id="WP_136136729.1">
    <property type="nucleotide sequence ID" value="NZ_SDGV01000014.1"/>
</dbReference>
<reference evidence="12 13" key="1">
    <citation type="submission" date="2019-01" db="EMBL/GenBank/DDBJ databases">
        <title>Vagococcus silagei sp. nov. isolated from brewer's grain.</title>
        <authorList>
            <person name="Guu J.-R."/>
        </authorList>
    </citation>
    <scope>NUCLEOTIDE SEQUENCE [LARGE SCALE GENOMIC DNA]</scope>
    <source>
        <strain evidence="12 13">2B-2</strain>
    </source>
</reference>
<dbReference type="Gene3D" id="3.40.50.720">
    <property type="entry name" value="NAD(P)-binding Rossmann-like Domain"/>
    <property type="match status" value="1"/>
</dbReference>
<organism evidence="12 13">
    <name type="scientific">Vagococcus silagei</name>
    <dbReference type="NCBI Taxonomy" id="2508885"/>
    <lineage>
        <taxon>Bacteria</taxon>
        <taxon>Bacillati</taxon>
        <taxon>Bacillota</taxon>
        <taxon>Bacilli</taxon>
        <taxon>Lactobacillales</taxon>
        <taxon>Enterococcaceae</taxon>
        <taxon>Vagococcus</taxon>
    </lineage>
</organism>
<dbReference type="Pfam" id="PF13561">
    <property type="entry name" value="adh_short_C2"/>
    <property type="match status" value="1"/>
</dbReference>
<comment type="similarity">
    <text evidence="2 10">Belongs to the short-chain dehydrogenases/reductases (SDR) family.</text>
</comment>
<evidence type="ECO:0000256" key="8">
    <source>
        <dbReference type="PIRSR" id="PIRSR611284-1"/>
    </source>
</evidence>
<feature type="domain" description="Ketoreductase" evidence="11">
    <location>
        <begin position="5"/>
        <end position="183"/>
    </location>
</feature>
<dbReference type="GO" id="GO:0006633">
    <property type="term" value="P:fatty acid biosynthetic process"/>
    <property type="evidence" value="ECO:0007669"/>
    <property type="project" value="UniProtKB-UniPathway"/>
</dbReference>
<keyword evidence="10" id="KW-0444">Lipid biosynthesis</keyword>
<dbReference type="InterPro" id="IPR002347">
    <property type="entry name" value="SDR_fam"/>
</dbReference>
<dbReference type="UniPathway" id="UPA00094"/>
<comment type="caution">
    <text evidence="12">The sequence shown here is derived from an EMBL/GenBank/DDBJ whole genome shotgun (WGS) entry which is preliminary data.</text>
</comment>
<keyword evidence="9 10" id="KW-0521">NADP</keyword>
<feature type="binding site" evidence="9">
    <location>
        <position position="87"/>
    </location>
    <ligand>
        <name>NADP(+)</name>
        <dbReference type="ChEBI" id="CHEBI:58349"/>
    </ligand>
</feature>
<feature type="binding site" evidence="9">
    <location>
        <begin position="11"/>
        <end position="14"/>
    </location>
    <ligand>
        <name>NADP(+)</name>
        <dbReference type="ChEBI" id="CHEBI:58349"/>
    </ligand>
</feature>
<evidence type="ECO:0000256" key="5">
    <source>
        <dbReference type="ARBA" id="ARBA00023002"/>
    </source>
</evidence>
<accession>A0A4S3B8L6</accession>
<dbReference type="PROSITE" id="PS00061">
    <property type="entry name" value="ADH_SHORT"/>
    <property type="match status" value="1"/>
</dbReference>
<dbReference type="PANTHER" id="PTHR42879:SF2">
    <property type="entry name" value="3-OXOACYL-[ACYL-CARRIER-PROTEIN] REDUCTASE FABG"/>
    <property type="match status" value="1"/>
</dbReference>
<dbReference type="NCBIfam" id="NF005559">
    <property type="entry name" value="PRK07231.1"/>
    <property type="match status" value="1"/>
</dbReference>
<dbReference type="FunFam" id="3.40.50.720:FF:000173">
    <property type="entry name" value="3-oxoacyl-[acyl-carrier protein] reductase"/>
    <property type="match status" value="1"/>
</dbReference>
<dbReference type="PRINTS" id="PR00080">
    <property type="entry name" value="SDRFAMILY"/>
</dbReference>
<evidence type="ECO:0000256" key="2">
    <source>
        <dbReference type="ARBA" id="ARBA00006484"/>
    </source>
</evidence>
<dbReference type="NCBIfam" id="TIGR01830">
    <property type="entry name" value="3oxo_ACP_reduc"/>
    <property type="match status" value="1"/>
</dbReference>
<dbReference type="EC" id="1.1.1.100" evidence="3 10"/>
<evidence type="ECO:0000259" key="11">
    <source>
        <dbReference type="SMART" id="SM00822"/>
    </source>
</evidence>
<dbReference type="OrthoDB" id="9803333at2"/>
<keyword evidence="4 10" id="KW-0276">Fatty acid metabolism</keyword>
<dbReference type="SUPFAM" id="SSF51735">
    <property type="entry name" value="NAD(P)-binding Rossmann-fold domains"/>
    <property type="match status" value="1"/>
</dbReference>
<dbReference type="PRINTS" id="PR00081">
    <property type="entry name" value="GDHRDH"/>
</dbReference>
<comment type="subunit">
    <text evidence="10">Homotetramer.</text>
</comment>
<feature type="binding site" evidence="9">
    <location>
        <begin position="152"/>
        <end position="156"/>
    </location>
    <ligand>
        <name>NADP(+)</name>
        <dbReference type="ChEBI" id="CHEBI:58349"/>
    </ligand>
</feature>
<dbReference type="InterPro" id="IPR050259">
    <property type="entry name" value="SDR"/>
</dbReference>
<evidence type="ECO:0000256" key="6">
    <source>
        <dbReference type="ARBA" id="ARBA00023160"/>
    </source>
</evidence>
<dbReference type="InterPro" id="IPR020904">
    <property type="entry name" value="Sc_DH/Rdtase_CS"/>
</dbReference>
<evidence type="ECO:0000256" key="3">
    <source>
        <dbReference type="ARBA" id="ARBA00012948"/>
    </source>
</evidence>
<evidence type="ECO:0000256" key="9">
    <source>
        <dbReference type="PIRSR" id="PIRSR611284-2"/>
    </source>
</evidence>
<dbReference type="InterPro" id="IPR011284">
    <property type="entry name" value="3oxo_ACP_reduc"/>
</dbReference>
<proteinExistence type="inferred from homology"/>
<dbReference type="CDD" id="cd05333">
    <property type="entry name" value="BKR_SDR_c"/>
    <property type="match status" value="1"/>
</dbReference>
<keyword evidence="13" id="KW-1185">Reference proteome</keyword>
<feature type="active site" description="Proton acceptor" evidence="8">
    <location>
        <position position="152"/>
    </location>
</feature>
<dbReference type="GO" id="GO:0051287">
    <property type="term" value="F:NAD binding"/>
    <property type="evidence" value="ECO:0007669"/>
    <property type="project" value="UniProtKB-UniRule"/>
</dbReference>
<name>A0A4S3B8L6_9ENTE</name>
<dbReference type="PANTHER" id="PTHR42879">
    <property type="entry name" value="3-OXOACYL-(ACYL-CARRIER-PROTEIN) REDUCTASE"/>
    <property type="match status" value="1"/>
</dbReference>
<dbReference type="SMART" id="SM00822">
    <property type="entry name" value="PKS_KR"/>
    <property type="match status" value="1"/>
</dbReference>
<evidence type="ECO:0000256" key="10">
    <source>
        <dbReference type="RuleBase" id="RU366074"/>
    </source>
</evidence>
<dbReference type="AlphaFoldDB" id="A0A4S3B8L6"/>
<evidence type="ECO:0000256" key="4">
    <source>
        <dbReference type="ARBA" id="ARBA00022832"/>
    </source>
</evidence>
<evidence type="ECO:0000256" key="7">
    <source>
        <dbReference type="ARBA" id="ARBA00048508"/>
    </source>
</evidence>
<dbReference type="Proteomes" id="UP000310506">
    <property type="component" value="Unassembled WGS sequence"/>
</dbReference>
<keyword evidence="6 10" id="KW-0275">Fatty acid biosynthesis</keyword>
<protein>
    <recommendedName>
        <fullName evidence="3 10">3-oxoacyl-[acyl-carrier-protein] reductase</fullName>
        <ecNumber evidence="3 10">1.1.1.100</ecNumber>
    </recommendedName>
</protein>
<dbReference type="GO" id="GO:0004316">
    <property type="term" value="F:3-oxoacyl-[acyl-carrier-protein] reductase (NADPH) activity"/>
    <property type="evidence" value="ECO:0007669"/>
    <property type="project" value="UniProtKB-UniRule"/>
</dbReference>
<sequence length="244" mass="25935">MLKSKTVIITGSSRGIGRQLALDFAKAGANIVLNARQEIPVEIIEQIEAIGVKVHIVLGDVQEKEVAKRLINEAKETFGSVDVLINNAGITRDGLIMRMSEEDFDTVLNVNLKGSFNTIQAASKIMLKQRSGTIINLSSVIGLIGNAGQANYAASKAGVIGLTKSVARELASRGITCNAIAPGFIETEMTNSLNIKVKEQAVQQIPLNKMGTTKDIAQAALFLATQPYITGQVLNVDGGMVMNG</sequence>
<comment type="function">
    <text evidence="10">Catalyzes the NADPH-dependent reduction of beta-ketoacyl-ACP substrates to beta-hydroxyacyl-ACP products, the first reductive step in the elongation cycle of fatty acid biosynthesis.</text>
</comment>
<dbReference type="EMBL" id="SDGV01000014">
    <property type="protein sequence ID" value="THB61265.1"/>
    <property type="molecule type" value="Genomic_DNA"/>
</dbReference>
<evidence type="ECO:0000256" key="1">
    <source>
        <dbReference type="ARBA" id="ARBA00005194"/>
    </source>
</evidence>
<gene>
    <name evidence="12" type="primary">fabG</name>
    <name evidence="12" type="ORF">ESZ54_05830</name>
</gene>
<evidence type="ECO:0000313" key="13">
    <source>
        <dbReference type="Proteomes" id="UP000310506"/>
    </source>
</evidence>